<comment type="similarity">
    <text evidence="1">Belongs to the protein kinase superfamily. NEK Ser/Thr protein kinase family. NIMA subfamily.</text>
</comment>
<evidence type="ECO:0000256" key="3">
    <source>
        <dbReference type="ARBA" id="ARBA00022527"/>
    </source>
</evidence>
<evidence type="ECO:0000313" key="12">
    <source>
        <dbReference type="Proteomes" id="UP001217089"/>
    </source>
</evidence>
<dbReference type="InterPro" id="IPR008271">
    <property type="entry name" value="Ser/Thr_kinase_AS"/>
</dbReference>
<comment type="catalytic activity">
    <reaction evidence="9">
        <text>L-seryl-[protein] + ATP = O-phospho-L-seryl-[protein] + ADP + H(+)</text>
        <dbReference type="Rhea" id="RHEA:17989"/>
        <dbReference type="Rhea" id="RHEA-COMP:9863"/>
        <dbReference type="Rhea" id="RHEA-COMP:11604"/>
        <dbReference type="ChEBI" id="CHEBI:15378"/>
        <dbReference type="ChEBI" id="CHEBI:29999"/>
        <dbReference type="ChEBI" id="CHEBI:30616"/>
        <dbReference type="ChEBI" id="CHEBI:83421"/>
        <dbReference type="ChEBI" id="CHEBI:456216"/>
        <dbReference type="EC" id="2.7.11.1"/>
    </reaction>
</comment>
<protein>
    <recommendedName>
        <fullName evidence="2">non-specific serine/threonine protein kinase</fullName>
        <ecNumber evidence="2">2.7.11.1</ecNumber>
    </recommendedName>
</protein>
<evidence type="ECO:0000256" key="5">
    <source>
        <dbReference type="ARBA" id="ARBA00022741"/>
    </source>
</evidence>
<dbReference type="PANTHER" id="PTHR44899">
    <property type="entry name" value="CAMK FAMILY PROTEIN KINASE"/>
    <property type="match status" value="1"/>
</dbReference>
<sequence>MKVISLAKASKEEREDAEREAKLLSDLNHENIIYYVEAFEQKGKLCILTEYCDGGDMAEELENQNGVPLPECRIVEWLKQICCGLQVRHKAELSTSAMSMIKGVTSGFVLTFFQFLHTRHVLHRDLKTQNIYLTGPDKKVKLGDLGLAKYV</sequence>
<keyword evidence="4" id="KW-0808">Transferase</keyword>
<dbReference type="InterPro" id="IPR001245">
    <property type="entry name" value="Ser-Thr/Tyr_kinase_cat_dom"/>
</dbReference>
<keyword evidence="6" id="KW-0418">Kinase</keyword>
<dbReference type="InterPro" id="IPR000719">
    <property type="entry name" value="Prot_kinase_dom"/>
</dbReference>
<organism evidence="11 12">
    <name type="scientific">Tegillarca granosa</name>
    <name type="common">Malaysian cockle</name>
    <name type="synonym">Anadara granosa</name>
    <dbReference type="NCBI Taxonomy" id="220873"/>
    <lineage>
        <taxon>Eukaryota</taxon>
        <taxon>Metazoa</taxon>
        <taxon>Spiralia</taxon>
        <taxon>Lophotrochozoa</taxon>
        <taxon>Mollusca</taxon>
        <taxon>Bivalvia</taxon>
        <taxon>Autobranchia</taxon>
        <taxon>Pteriomorphia</taxon>
        <taxon>Arcoida</taxon>
        <taxon>Arcoidea</taxon>
        <taxon>Arcidae</taxon>
        <taxon>Tegillarca</taxon>
    </lineage>
</organism>
<evidence type="ECO:0000259" key="10">
    <source>
        <dbReference type="PROSITE" id="PS50011"/>
    </source>
</evidence>
<evidence type="ECO:0000256" key="2">
    <source>
        <dbReference type="ARBA" id="ARBA00012513"/>
    </source>
</evidence>
<keyword evidence="5" id="KW-0547">Nucleotide-binding</keyword>
<evidence type="ECO:0000256" key="7">
    <source>
        <dbReference type="ARBA" id="ARBA00022840"/>
    </source>
</evidence>
<dbReference type="Proteomes" id="UP001217089">
    <property type="component" value="Unassembled WGS sequence"/>
</dbReference>
<dbReference type="SMART" id="SM00220">
    <property type="entry name" value="S_TKc"/>
    <property type="match status" value="1"/>
</dbReference>
<evidence type="ECO:0000256" key="8">
    <source>
        <dbReference type="ARBA" id="ARBA00047899"/>
    </source>
</evidence>
<dbReference type="Gene3D" id="1.10.510.10">
    <property type="entry name" value="Transferase(Phosphotransferase) domain 1"/>
    <property type="match status" value="2"/>
</dbReference>
<dbReference type="InterPro" id="IPR051131">
    <property type="entry name" value="NEK_Ser/Thr_kinase_NIMA"/>
</dbReference>
<dbReference type="Gene3D" id="3.30.200.20">
    <property type="entry name" value="Phosphorylase Kinase, domain 1"/>
    <property type="match status" value="1"/>
</dbReference>
<dbReference type="PROSITE" id="PS50011">
    <property type="entry name" value="PROTEIN_KINASE_DOM"/>
    <property type="match status" value="1"/>
</dbReference>
<dbReference type="SUPFAM" id="SSF56112">
    <property type="entry name" value="Protein kinase-like (PK-like)"/>
    <property type="match status" value="1"/>
</dbReference>
<evidence type="ECO:0000256" key="1">
    <source>
        <dbReference type="ARBA" id="ARBA00010886"/>
    </source>
</evidence>
<dbReference type="InterPro" id="IPR011009">
    <property type="entry name" value="Kinase-like_dom_sf"/>
</dbReference>
<name>A0ABQ9E7H6_TEGGR</name>
<reference evidence="11 12" key="1">
    <citation type="submission" date="2022-12" db="EMBL/GenBank/DDBJ databases">
        <title>Chromosome-level genome of Tegillarca granosa.</title>
        <authorList>
            <person name="Kim J."/>
        </authorList>
    </citation>
    <scope>NUCLEOTIDE SEQUENCE [LARGE SCALE GENOMIC DNA]</scope>
    <source>
        <strain evidence="11">Teg-2019</strain>
        <tissue evidence="11">Adductor muscle</tissue>
    </source>
</reference>
<evidence type="ECO:0000256" key="9">
    <source>
        <dbReference type="ARBA" id="ARBA00048679"/>
    </source>
</evidence>
<proteinExistence type="inferred from homology"/>
<evidence type="ECO:0000313" key="11">
    <source>
        <dbReference type="EMBL" id="KAJ8301299.1"/>
    </source>
</evidence>
<dbReference type="EC" id="2.7.11.1" evidence="2"/>
<keyword evidence="12" id="KW-1185">Reference proteome</keyword>
<accession>A0ABQ9E7H6</accession>
<keyword evidence="7" id="KW-0067">ATP-binding</keyword>
<evidence type="ECO:0000256" key="4">
    <source>
        <dbReference type="ARBA" id="ARBA00022679"/>
    </source>
</evidence>
<gene>
    <name evidence="11" type="ORF">KUTeg_020286</name>
</gene>
<dbReference type="EMBL" id="JARBDR010000918">
    <property type="protein sequence ID" value="KAJ8301299.1"/>
    <property type="molecule type" value="Genomic_DNA"/>
</dbReference>
<feature type="domain" description="Protein kinase" evidence="10">
    <location>
        <begin position="1"/>
        <end position="151"/>
    </location>
</feature>
<comment type="catalytic activity">
    <reaction evidence="8">
        <text>L-threonyl-[protein] + ATP = O-phospho-L-threonyl-[protein] + ADP + H(+)</text>
        <dbReference type="Rhea" id="RHEA:46608"/>
        <dbReference type="Rhea" id="RHEA-COMP:11060"/>
        <dbReference type="Rhea" id="RHEA-COMP:11605"/>
        <dbReference type="ChEBI" id="CHEBI:15378"/>
        <dbReference type="ChEBI" id="CHEBI:30013"/>
        <dbReference type="ChEBI" id="CHEBI:30616"/>
        <dbReference type="ChEBI" id="CHEBI:61977"/>
        <dbReference type="ChEBI" id="CHEBI:456216"/>
        <dbReference type="EC" id="2.7.11.1"/>
    </reaction>
</comment>
<comment type="caution">
    <text evidence="11">The sequence shown here is derived from an EMBL/GenBank/DDBJ whole genome shotgun (WGS) entry which is preliminary data.</text>
</comment>
<dbReference type="PROSITE" id="PS00108">
    <property type="entry name" value="PROTEIN_KINASE_ST"/>
    <property type="match status" value="1"/>
</dbReference>
<keyword evidence="3" id="KW-0723">Serine/threonine-protein kinase</keyword>
<evidence type="ECO:0000256" key="6">
    <source>
        <dbReference type="ARBA" id="ARBA00022777"/>
    </source>
</evidence>
<dbReference type="Pfam" id="PF07714">
    <property type="entry name" value="PK_Tyr_Ser-Thr"/>
    <property type="match status" value="1"/>
</dbReference>